<name>A0ACB8CM11_DERSI</name>
<dbReference type="EMBL" id="CM023475">
    <property type="protein sequence ID" value="KAH7945912.1"/>
    <property type="molecule type" value="Genomic_DNA"/>
</dbReference>
<proteinExistence type="predicted"/>
<gene>
    <name evidence="1" type="ORF">HPB49_017075</name>
</gene>
<evidence type="ECO:0000313" key="1">
    <source>
        <dbReference type="EMBL" id="KAH7945912.1"/>
    </source>
</evidence>
<reference evidence="1" key="1">
    <citation type="submission" date="2020-05" db="EMBL/GenBank/DDBJ databases">
        <title>Large-scale comparative analyses of tick genomes elucidate their genetic diversity and vector capacities.</title>
        <authorList>
            <person name="Jia N."/>
            <person name="Wang J."/>
            <person name="Shi W."/>
            <person name="Du L."/>
            <person name="Sun Y."/>
            <person name="Zhan W."/>
            <person name="Jiang J."/>
            <person name="Wang Q."/>
            <person name="Zhang B."/>
            <person name="Ji P."/>
            <person name="Sakyi L.B."/>
            <person name="Cui X."/>
            <person name="Yuan T."/>
            <person name="Jiang B."/>
            <person name="Yang W."/>
            <person name="Lam T.T.-Y."/>
            <person name="Chang Q."/>
            <person name="Ding S."/>
            <person name="Wang X."/>
            <person name="Zhu J."/>
            <person name="Ruan X."/>
            <person name="Zhao L."/>
            <person name="Wei J."/>
            <person name="Que T."/>
            <person name="Du C."/>
            <person name="Cheng J."/>
            <person name="Dai P."/>
            <person name="Han X."/>
            <person name="Huang E."/>
            <person name="Gao Y."/>
            <person name="Liu J."/>
            <person name="Shao H."/>
            <person name="Ye R."/>
            <person name="Li L."/>
            <person name="Wei W."/>
            <person name="Wang X."/>
            <person name="Wang C."/>
            <person name="Yang T."/>
            <person name="Huo Q."/>
            <person name="Li W."/>
            <person name="Guo W."/>
            <person name="Chen H."/>
            <person name="Zhou L."/>
            <person name="Ni X."/>
            <person name="Tian J."/>
            <person name="Zhou Y."/>
            <person name="Sheng Y."/>
            <person name="Liu T."/>
            <person name="Pan Y."/>
            <person name="Xia L."/>
            <person name="Li J."/>
            <person name="Zhao F."/>
            <person name="Cao W."/>
        </authorList>
    </citation>
    <scope>NUCLEOTIDE SEQUENCE</scope>
    <source>
        <strain evidence="1">Dsil-2018</strain>
    </source>
</reference>
<comment type="caution">
    <text evidence="1">The sequence shown here is derived from an EMBL/GenBank/DDBJ whole genome shotgun (WGS) entry which is preliminary data.</text>
</comment>
<dbReference type="Proteomes" id="UP000821865">
    <property type="component" value="Chromosome 6"/>
</dbReference>
<accession>A0ACB8CM11</accession>
<evidence type="ECO:0000313" key="2">
    <source>
        <dbReference type="Proteomes" id="UP000821865"/>
    </source>
</evidence>
<protein>
    <submittedName>
        <fullName evidence="1">Uncharacterized protein</fullName>
    </submittedName>
</protein>
<keyword evidence="2" id="KW-1185">Reference proteome</keyword>
<organism evidence="1 2">
    <name type="scientific">Dermacentor silvarum</name>
    <name type="common">Tick</name>
    <dbReference type="NCBI Taxonomy" id="543639"/>
    <lineage>
        <taxon>Eukaryota</taxon>
        <taxon>Metazoa</taxon>
        <taxon>Ecdysozoa</taxon>
        <taxon>Arthropoda</taxon>
        <taxon>Chelicerata</taxon>
        <taxon>Arachnida</taxon>
        <taxon>Acari</taxon>
        <taxon>Parasitiformes</taxon>
        <taxon>Ixodida</taxon>
        <taxon>Ixodoidea</taxon>
        <taxon>Ixodidae</taxon>
        <taxon>Rhipicephalinae</taxon>
        <taxon>Dermacentor</taxon>
    </lineage>
</organism>
<sequence length="435" mass="47291">MWLPDPVRDELRQLSEDIWSCPEPSGDEQFAQQRLCDMLRSRDFFVMPGYLLPTAFCAELVFTEDSGPTVCLVCEYDAVRGLGHACGHNLACTASMAVALAVQMEAAQSSPGAIPFRGRLRVLGTPSELYGEGKALLLNKNAFTDVDAVLATRPAFGPGMLYYGTPCATFTRVTYHGRESSAVLCPWQGINAQDAAVAAYRNVTLLRRDLPPQWHVAGVLRPSESQSPLRVPERCRLELFACTPSGPDLLDLQKRLRSACMGPCHSTGCMVSFDYQRPYVDMMANEALGQFFLEQAQRTGVAARLFGGASAQPQQQQQQQQCLLPSGLGAVSHSVPTLCPLFSLDVDPPLMGAAACCTDEAFDRCLQSGRCLALTAFGAASATRKPTGSAAQAAPSQARPQTATRSPLPESPHRSLDYFLAIAPISWCLLFYRRR</sequence>